<comment type="subcellular location">
    <subcellularLocation>
        <location evidence="1">Cell membrane</location>
    </subcellularLocation>
</comment>
<evidence type="ECO:0000256" key="4">
    <source>
        <dbReference type="ARBA" id="ARBA00022679"/>
    </source>
</evidence>
<proteinExistence type="predicted"/>
<dbReference type="Gene3D" id="3.90.550.10">
    <property type="entry name" value="Spore Coat Polysaccharide Biosynthesis Protein SpsA, Chain A"/>
    <property type="match status" value="1"/>
</dbReference>
<keyword evidence="6" id="KW-0812">Transmembrane</keyword>
<dbReference type="EMBL" id="CP151762">
    <property type="protein sequence ID" value="WZU63265.1"/>
    <property type="molecule type" value="Genomic_DNA"/>
</dbReference>
<dbReference type="AlphaFoldDB" id="A0AAN0M230"/>
<keyword evidence="2" id="KW-1003">Cell membrane</keyword>
<feature type="transmembrane region" description="Helical" evidence="6">
    <location>
        <begin position="237"/>
        <end position="270"/>
    </location>
</feature>
<keyword evidence="5 6" id="KW-0472">Membrane</keyword>
<feature type="transmembrane region" description="Helical" evidence="6">
    <location>
        <begin position="290"/>
        <end position="309"/>
    </location>
</feature>
<dbReference type="RefSeq" id="WP_342069661.1">
    <property type="nucleotide sequence ID" value="NZ_CP151762.1"/>
</dbReference>
<dbReference type="KEGG" id="yag:AABB28_15615"/>
<evidence type="ECO:0000259" key="8">
    <source>
        <dbReference type="Pfam" id="PF02709"/>
    </source>
</evidence>
<organism evidence="9 10">
    <name type="scientific">Yoonia algicola</name>
    <dbReference type="NCBI Taxonomy" id="3137368"/>
    <lineage>
        <taxon>Bacteria</taxon>
        <taxon>Pseudomonadati</taxon>
        <taxon>Pseudomonadota</taxon>
        <taxon>Alphaproteobacteria</taxon>
        <taxon>Rhodobacterales</taxon>
        <taxon>Paracoccaceae</taxon>
        <taxon>Yoonia</taxon>
    </lineage>
</organism>
<evidence type="ECO:0000259" key="7">
    <source>
        <dbReference type="Pfam" id="PF00535"/>
    </source>
</evidence>
<evidence type="ECO:0000256" key="6">
    <source>
        <dbReference type="SAM" id="Phobius"/>
    </source>
</evidence>
<evidence type="ECO:0000256" key="3">
    <source>
        <dbReference type="ARBA" id="ARBA00022676"/>
    </source>
</evidence>
<evidence type="ECO:0000313" key="9">
    <source>
        <dbReference type="EMBL" id="WZU63265.1"/>
    </source>
</evidence>
<evidence type="ECO:0000256" key="2">
    <source>
        <dbReference type="ARBA" id="ARBA00022475"/>
    </source>
</evidence>
<evidence type="ECO:0000313" key="10">
    <source>
        <dbReference type="Proteomes" id="UP001451782"/>
    </source>
</evidence>
<dbReference type="Pfam" id="PF00535">
    <property type="entry name" value="Glycos_transf_2"/>
    <property type="match status" value="1"/>
</dbReference>
<keyword evidence="6" id="KW-1133">Transmembrane helix</keyword>
<keyword evidence="10" id="KW-1185">Reference proteome</keyword>
<dbReference type="Pfam" id="PF02709">
    <property type="entry name" value="Glyco_transf_7C"/>
    <property type="match status" value="1"/>
</dbReference>
<feature type="domain" description="Galactosyltransferase C-terminal" evidence="8">
    <location>
        <begin position="145"/>
        <end position="195"/>
    </location>
</feature>
<evidence type="ECO:0000256" key="1">
    <source>
        <dbReference type="ARBA" id="ARBA00004236"/>
    </source>
</evidence>
<dbReference type="InterPro" id="IPR001173">
    <property type="entry name" value="Glyco_trans_2-like"/>
</dbReference>
<dbReference type="Proteomes" id="UP001451782">
    <property type="component" value="Chromosome"/>
</dbReference>
<evidence type="ECO:0000256" key="5">
    <source>
        <dbReference type="ARBA" id="ARBA00023136"/>
    </source>
</evidence>
<gene>
    <name evidence="9" type="ORF">AABB28_15615</name>
</gene>
<protein>
    <submittedName>
        <fullName evidence="9">Glycosyltransferase</fullName>
        <ecNumber evidence="9">2.4.-.-</ecNumber>
    </submittedName>
</protein>
<reference evidence="9 10" key="1">
    <citation type="submission" date="2024-04" db="EMBL/GenBank/DDBJ databases">
        <title>Phylogenomic analyses of a clade within the roseobacter group suggest taxonomic reassignments of species of the genera Aestuariivita, Citreicella, Loktanella, Nautella, Pelagibaca, Ruegeria, Thalassobius, Thiobacimonas and Tropicibacter, and the proposal o.</title>
        <authorList>
            <person name="Jeon C.O."/>
        </authorList>
    </citation>
    <scope>NUCLEOTIDE SEQUENCE [LARGE SCALE GENOMIC DNA]</scope>
    <source>
        <strain evidence="9 10">G8-12</strain>
    </source>
</reference>
<dbReference type="InterPro" id="IPR029044">
    <property type="entry name" value="Nucleotide-diphossugar_trans"/>
</dbReference>
<keyword evidence="4 9" id="KW-0808">Transferase</keyword>
<dbReference type="SUPFAM" id="SSF53448">
    <property type="entry name" value="Nucleotide-diphospho-sugar transferases"/>
    <property type="match status" value="1"/>
</dbReference>
<keyword evidence="3 9" id="KW-0328">Glycosyltransferase</keyword>
<dbReference type="PANTHER" id="PTHR43646">
    <property type="entry name" value="GLYCOSYLTRANSFERASE"/>
    <property type="match status" value="1"/>
</dbReference>
<dbReference type="InterPro" id="IPR027791">
    <property type="entry name" value="Galactosyl_T_C"/>
</dbReference>
<sequence>MTVTPDIAVVVIGRNEGARLVASLASLQGVVSRIVYVDSGSTDDSLQAASDAGAQVVELDLSVPFTAARARNAGFAALDPVPEFVQFIDGDCMVEPGWIASGLAALAAHDDMGIVTGWRAEVDPDASVYNGLADFEWHRPAGDIDVCGGDLIVRSKVFLEVNGFNAGLIAGEDEEFCIRVAKAGWRLHRLPEKMTKHDADMMRFGQWWQRAVRAGHAYAQVSMLHPEYSRRNRLRILVFGAILPLIALFGLTFAPWLLVPVVLLYLLSYVRTVRGLQSEGLAPDKARHQSVFLSLSKVPNLIGMLTYYWRRLRNRDMVLIEYK</sequence>
<dbReference type="PANTHER" id="PTHR43646:SF2">
    <property type="entry name" value="GLYCOSYLTRANSFERASE 2-LIKE DOMAIN-CONTAINING PROTEIN"/>
    <property type="match status" value="1"/>
</dbReference>
<accession>A0AAN0M230</accession>
<feature type="domain" description="Glycosyltransferase 2-like" evidence="7">
    <location>
        <begin position="9"/>
        <end position="121"/>
    </location>
</feature>
<dbReference type="EC" id="2.4.-.-" evidence="9"/>
<dbReference type="GO" id="GO:0005886">
    <property type="term" value="C:plasma membrane"/>
    <property type="evidence" value="ECO:0007669"/>
    <property type="project" value="UniProtKB-SubCell"/>
</dbReference>
<name>A0AAN0M230_9RHOB</name>
<dbReference type="GO" id="GO:0016757">
    <property type="term" value="F:glycosyltransferase activity"/>
    <property type="evidence" value="ECO:0007669"/>
    <property type="project" value="UniProtKB-KW"/>
</dbReference>